<dbReference type="InterPro" id="IPR015943">
    <property type="entry name" value="WD40/YVTN_repeat-like_dom_sf"/>
</dbReference>
<reference evidence="1 2" key="1">
    <citation type="submission" date="2012-09" db="EMBL/GenBank/DDBJ databases">
        <title>Genome Sequence of alkane-degrading Bacterium Alcanivorax sp. 6-D-6.</title>
        <authorList>
            <person name="Lai Q."/>
            <person name="Shao Z."/>
        </authorList>
    </citation>
    <scope>NUCLEOTIDE SEQUENCE [LARGE SCALE GENOMIC DNA]</scope>
    <source>
        <strain evidence="1 2">6-D-6</strain>
    </source>
</reference>
<dbReference type="EMBL" id="AQPF01000003">
    <property type="protein sequence ID" value="KAF0807636.1"/>
    <property type="molecule type" value="Genomic_DNA"/>
</dbReference>
<accession>A0ABQ6YBX9</accession>
<dbReference type="InterPro" id="IPR011047">
    <property type="entry name" value="Quinoprotein_ADH-like_sf"/>
</dbReference>
<dbReference type="Proteomes" id="UP000771797">
    <property type="component" value="Unassembled WGS sequence"/>
</dbReference>
<name>A0ABQ6YBX9_9GAMM</name>
<comment type="caution">
    <text evidence="1">The sequence shown here is derived from an EMBL/GenBank/DDBJ whole genome shotgun (WGS) entry which is preliminary data.</text>
</comment>
<sequence length="634" mass="69444">MGLAVLVASLSHGEETMPAFPDETAVSWRVLDDGVRSRTPDALRIPVVTLDPGRLIGSERAYILVQAPYGRVWPVVAEALADHGVVFEQGTPPLYSLEEPWLEVLLSRNGEWRALLSSTPEGRDLDAAVADGALTAEERTWRRHQARARTEVSRERLSRLPVAQAEYARAESVREWTQGRQGKQQVTLTVTVFDAGAVFGTTATVIDVFRDQRFPNPDYPRLWAADGVPTLFSQSLVPADLFGEVMRALDVELPGAARRLSDTPSRWHGPVAPPPGPVEPGLRYATQSDLTITPEIHTLASADPFTPKTLQALANGSLAIGVERAALLDGEQGWIAELWHLMPREQRLEVLWQGWQGVDSLFLDPATGALWFRGDKHWFRFRSDQQGARPVSLSLPAADPDARMSWQLDSHGHPRLCSDRVDRIYRYREQKGGKGHYAVAEVPRAAFFSQPPRPVLWQGDAVWVQDQYGMAELDPASGRVARVIRAPQRSGRVFDEGTPEGSVSGDVIPPWPAVGSPSGQWVTGGFRLHRGQGESEAPLVGLHVFDTARAEYLYSAVLDGQSRVSAVAASAEGWWLAMAAGNHVQLWEARTGRTPITLNVPTSVSVTALSFAPDGGGLYALTGSSVLHWRLPSL</sequence>
<protein>
    <recommendedName>
        <fullName evidence="3">WD40 repeat domain-containing protein</fullName>
    </recommendedName>
</protein>
<dbReference type="Gene3D" id="2.130.10.10">
    <property type="entry name" value="YVTN repeat-like/Quinoprotein amine dehydrogenase"/>
    <property type="match status" value="1"/>
</dbReference>
<evidence type="ECO:0000313" key="1">
    <source>
        <dbReference type="EMBL" id="KAF0807636.1"/>
    </source>
</evidence>
<proteinExistence type="predicted"/>
<evidence type="ECO:0008006" key="3">
    <source>
        <dbReference type="Google" id="ProtNLM"/>
    </source>
</evidence>
<organism evidence="1 2">
    <name type="scientific">Alcanivorax xiamenensis</name>
    <dbReference type="NCBI Taxonomy" id="1177156"/>
    <lineage>
        <taxon>Bacteria</taxon>
        <taxon>Pseudomonadati</taxon>
        <taxon>Pseudomonadota</taxon>
        <taxon>Gammaproteobacteria</taxon>
        <taxon>Oceanospirillales</taxon>
        <taxon>Alcanivoracaceae</taxon>
        <taxon>Alcanivorax</taxon>
    </lineage>
</organism>
<evidence type="ECO:0000313" key="2">
    <source>
        <dbReference type="Proteomes" id="UP000771797"/>
    </source>
</evidence>
<keyword evidence="2" id="KW-1185">Reference proteome</keyword>
<gene>
    <name evidence="1" type="ORF">A6D6_00633</name>
</gene>
<dbReference type="SUPFAM" id="SSF50998">
    <property type="entry name" value="Quinoprotein alcohol dehydrogenase-like"/>
    <property type="match status" value="1"/>
</dbReference>